<name>A0AAE4CLF6_9ACTN</name>
<reference evidence="1" key="1">
    <citation type="submission" date="2023-07" db="EMBL/GenBank/DDBJ databases">
        <title>Sequencing the genomes of 1000 actinobacteria strains.</title>
        <authorList>
            <person name="Klenk H.-P."/>
        </authorList>
    </citation>
    <scope>NUCLEOTIDE SEQUENCE</scope>
    <source>
        <strain evidence="1">DSM 45977</strain>
    </source>
</reference>
<accession>A0AAE4CLF6</accession>
<gene>
    <name evidence="1" type="ORF">JOF55_001960</name>
</gene>
<dbReference type="EMBL" id="JAVDXW010000001">
    <property type="protein sequence ID" value="MDR7301779.1"/>
    <property type="molecule type" value="Genomic_DNA"/>
</dbReference>
<dbReference type="AlphaFoldDB" id="A0AAE4CLF6"/>
<protein>
    <submittedName>
        <fullName evidence="1">Uncharacterized protein</fullName>
    </submittedName>
</protein>
<comment type="caution">
    <text evidence="1">The sequence shown here is derived from an EMBL/GenBank/DDBJ whole genome shotgun (WGS) entry which is preliminary data.</text>
</comment>
<dbReference type="RefSeq" id="WP_310272732.1">
    <property type="nucleotide sequence ID" value="NZ_JAVDXW010000001.1"/>
</dbReference>
<keyword evidence="2" id="KW-1185">Reference proteome</keyword>
<evidence type="ECO:0000313" key="2">
    <source>
        <dbReference type="Proteomes" id="UP001180845"/>
    </source>
</evidence>
<organism evidence="1 2">
    <name type="scientific">Haloactinomyces albus</name>
    <dbReference type="NCBI Taxonomy" id="1352928"/>
    <lineage>
        <taxon>Bacteria</taxon>
        <taxon>Bacillati</taxon>
        <taxon>Actinomycetota</taxon>
        <taxon>Actinomycetes</taxon>
        <taxon>Actinopolysporales</taxon>
        <taxon>Actinopolysporaceae</taxon>
        <taxon>Haloactinomyces</taxon>
    </lineage>
</organism>
<evidence type="ECO:0000313" key="1">
    <source>
        <dbReference type="EMBL" id="MDR7301779.1"/>
    </source>
</evidence>
<dbReference type="Proteomes" id="UP001180845">
    <property type="component" value="Unassembled WGS sequence"/>
</dbReference>
<sequence>MAARNLRDRLTEKIAAYESTIAEYQQRAGAALPNRLPGDARS</sequence>
<proteinExistence type="predicted"/>